<evidence type="ECO:0000256" key="1">
    <source>
        <dbReference type="SAM" id="Phobius"/>
    </source>
</evidence>
<feature type="transmembrane region" description="Helical" evidence="1">
    <location>
        <begin position="131"/>
        <end position="152"/>
    </location>
</feature>
<comment type="caution">
    <text evidence="2">The sequence shown here is derived from an EMBL/GenBank/DDBJ whole genome shotgun (WGS) entry which is preliminary data.</text>
</comment>
<keyword evidence="3" id="KW-1185">Reference proteome</keyword>
<feature type="transmembrane region" description="Helical" evidence="1">
    <location>
        <begin position="190"/>
        <end position="208"/>
    </location>
</feature>
<name>A0ABV8Q291_9MICO</name>
<protein>
    <recommendedName>
        <fullName evidence="4">DUF1648 domain-containing protein</fullName>
    </recommendedName>
</protein>
<organism evidence="2 3">
    <name type="scientific">Gryllotalpicola reticulitermitis</name>
    <dbReference type="NCBI Taxonomy" id="1184153"/>
    <lineage>
        <taxon>Bacteria</taxon>
        <taxon>Bacillati</taxon>
        <taxon>Actinomycetota</taxon>
        <taxon>Actinomycetes</taxon>
        <taxon>Micrococcales</taxon>
        <taxon>Microbacteriaceae</taxon>
        <taxon>Gryllotalpicola</taxon>
    </lineage>
</organism>
<accession>A0ABV8Q291</accession>
<dbReference type="Proteomes" id="UP001595900">
    <property type="component" value="Unassembled WGS sequence"/>
</dbReference>
<dbReference type="EMBL" id="JBHSCN010000002">
    <property type="protein sequence ID" value="MFC4241828.1"/>
    <property type="molecule type" value="Genomic_DNA"/>
</dbReference>
<feature type="transmembrane region" description="Helical" evidence="1">
    <location>
        <begin position="97"/>
        <end position="119"/>
    </location>
</feature>
<gene>
    <name evidence="2" type="ORF">ACFOYW_00465</name>
</gene>
<reference evidence="3" key="1">
    <citation type="journal article" date="2019" name="Int. J. Syst. Evol. Microbiol.">
        <title>The Global Catalogue of Microorganisms (GCM) 10K type strain sequencing project: providing services to taxonomists for standard genome sequencing and annotation.</title>
        <authorList>
            <consortium name="The Broad Institute Genomics Platform"/>
            <consortium name="The Broad Institute Genome Sequencing Center for Infectious Disease"/>
            <person name="Wu L."/>
            <person name="Ma J."/>
        </authorList>
    </citation>
    <scope>NUCLEOTIDE SEQUENCE [LARGE SCALE GENOMIC DNA]</scope>
    <source>
        <strain evidence="3">CGMCC 1.10363</strain>
    </source>
</reference>
<evidence type="ECO:0000313" key="2">
    <source>
        <dbReference type="EMBL" id="MFC4241828.1"/>
    </source>
</evidence>
<keyword evidence="1" id="KW-0812">Transmembrane</keyword>
<feature type="transmembrane region" description="Helical" evidence="1">
    <location>
        <begin position="214"/>
        <end position="233"/>
    </location>
</feature>
<sequence length="332" mass="34321">MNTMSGGSVRSGYWAVREVGAGILAVLPPAGLAAAAITLAPHLGSKMASHWSGGSARPDGFASTWGSFWVYTSITVVLFVVAVIGIVLVRRAAWSRVWAAIATVVGGLTAFAWAGPAWATAAADRPEDAVLGFKLLLLIGAVVVGAGIYLLLPAAPAPSTRQAVRPHLPVADGERVAWSGVIISRSLESAIGLLAAIFLGTLVLALVTRQGGTWTAVIVLFLATLSALLIAPVRLTVDQRGIRLVSVLLRVPLIRVKLANIDTVTADTINPASWGGWGYRVGPAGIAYVARRGPGIVITRRTGGAIAITVDHPEQPAAAANGLISTLPAPRR</sequence>
<dbReference type="RefSeq" id="WP_390226578.1">
    <property type="nucleotide sequence ID" value="NZ_JBHSCN010000002.1"/>
</dbReference>
<evidence type="ECO:0008006" key="4">
    <source>
        <dbReference type="Google" id="ProtNLM"/>
    </source>
</evidence>
<evidence type="ECO:0000313" key="3">
    <source>
        <dbReference type="Proteomes" id="UP001595900"/>
    </source>
</evidence>
<keyword evidence="1" id="KW-0472">Membrane</keyword>
<keyword evidence="1" id="KW-1133">Transmembrane helix</keyword>
<feature type="transmembrane region" description="Helical" evidence="1">
    <location>
        <begin position="68"/>
        <end position="90"/>
    </location>
</feature>
<proteinExistence type="predicted"/>